<comment type="similarity">
    <text evidence="1">Belongs to the DprA/Smf family.</text>
</comment>
<keyword evidence="2" id="KW-0677">Repeat</keyword>
<evidence type="ECO:0000256" key="2">
    <source>
        <dbReference type="ARBA" id="ARBA00022737"/>
    </source>
</evidence>
<dbReference type="InterPro" id="IPR041614">
    <property type="entry name" value="DprA_WH"/>
</dbReference>
<dbReference type="InterPro" id="IPR010994">
    <property type="entry name" value="RuvA_2-like"/>
</dbReference>
<dbReference type="Pfam" id="PF17782">
    <property type="entry name" value="WHD_DprA"/>
    <property type="match status" value="1"/>
</dbReference>
<dbReference type="SUPFAM" id="SSF47781">
    <property type="entry name" value="RuvA domain 2-like"/>
    <property type="match status" value="1"/>
</dbReference>
<sequence length="368" mass="40591">MAHCDLTYQVALSMLSGIGGKLGRQLISTFGSPKKVLEASSQELIKTSCIGPKLSQSIIQERYDVLRRAEKEVQACTEKNISILFYTDKDYPSRLRRLADAPILLYQRGETDLNVHKVISIVGTRAADQYGARIIQEFLEELRQLEKLIVVSGMAYGIDIMAHREAIKQNIPTVGVMANGLDIIYPSVHKNTAIQMVNTSGCLLSENPLGTTPDASKFPARNRIIAGMSDIVLVVQAKNKGGALITASFANQYNVEVAAVPGNIHADNSQGCHQLIQQHQAHLITSAQELCTLMNWQEGPPQAIQKKLFIELSPEEALIHQHLSQKSMHMDELLSCTELTPGQLSNALLQLEFNGILQTLPGKRYILK</sequence>
<dbReference type="PANTHER" id="PTHR43022:SF1">
    <property type="entry name" value="PROTEIN SMF"/>
    <property type="match status" value="1"/>
</dbReference>
<dbReference type="Proteomes" id="UP001500298">
    <property type="component" value="Unassembled WGS sequence"/>
</dbReference>
<dbReference type="Gene3D" id="3.40.50.450">
    <property type="match status" value="1"/>
</dbReference>
<evidence type="ECO:0000313" key="5">
    <source>
        <dbReference type="EMBL" id="GAA4837947.1"/>
    </source>
</evidence>
<reference evidence="6" key="1">
    <citation type="journal article" date="2019" name="Int. J. Syst. Evol. Microbiol.">
        <title>The Global Catalogue of Microorganisms (GCM) 10K type strain sequencing project: providing services to taxonomists for standard genome sequencing and annotation.</title>
        <authorList>
            <consortium name="The Broad Institute Genomics Platform"/>
            <consortium name="The Broad Institute Genome Sequencing Center for Infectious Disease"/>
            <person name="Wu L."/>
            <person name="Ma J."/>
        </authorList>
    </citation>
    <scope>NUCLEOTIDE SEQUENCE [LARGE SCALE GENOMIC DNA]</scope>
    <source>
        <strain evidence="6">JCM 18326</strain>
    </source>
</reference>
<evidence type="ECO:0000256" key="1">
    <source>
        <dbReference type="ARBA" id="ARBA00006525"/>
    </source>
</evidence>
<dbReference type="Pfam" id="PF02481">
    <property type="entry name" value="DNA_processg_A"/>
    <property type="match status" value="1"/>
</dbReference>
<dbReference type="Pfam" id="PF14520">
    <property type="entry name" value="HHH_5"/>
    <property type="match status" value="1"/>
</dbReference>
<keyword evidence="6" id="KW-1185">Reference proteome</keyword>
<accession>A0ABP9DCY1</accession>
<evidence type="ECO:0000259" key="3">
    <source>
        <dbReference type="Pfam" id="PF02481"/>
    </source>
</evidence>
<name>A0ABP9DCY1_9BACT</name>
<proteinExistence type="inferred from homology"/>
<dbReference type="RefSeq" id="WP_345372099.1">
    <property type="nucleotide sequence ID" value="NZ_BAABJX010000036.1"/>
</dbReference>
<dbReference type="Gene3D" id="1.10.10.10">
    <property type="entry name" value="Winged helix-like DNA-binding domain superfamily/Winged helix DNA-binding domain"/>
    <property type="match status" value="1"/>
</dbReference>
<feature type="domain" description="Smf/DprA SLOG" evidence="3">
    <location>
        <begin position="83"/>
        <end position="293"/>
    </location>
</feature>
<comment type="caution">
    <text evidence="5">The sequence shown here is derived from an EMBL/GenBank/DDBJ whole genome shotgun (WGS) entry which is preliminary data.</text>
</comment>
<dbReference type="PANTHER" id="PTHR43022">
    <property type="entry name" value="PROTEIN SMF"/>
    <property type="match status" value="1"/>
</dbReference>
<organism evidence="5 6">
    <name type="scientific">Algivirga pacifica</name>
    <dbReference type="NCBI Taxonomy" id="1162670"/>
    <lineage>
        <taxon>Bacteria</taxon>
        <taxon>Pseudomonadati</taxon>
        <taxon>Bacteroidota</taxon>
        <taxon>Cytophagia</taxon>
        <taxon>Cytophagales</taxon>
        <taxon>Flammeovirgaceae</taxon>
        <taxon>Algivirga</taxon>
    </lineage>
</organism>
<dbReference type="SUPFAM" id="SSF102405">
    <property type="entry name" value="MCP/YpsA-like"/>
    <property type="match status" value="1"/>
</dbReference>
<evidence type="ECO:0000259" key="4">
    <source>
        <dbReference type="Pfam" id="PF17782"/>
    </source>
</evidence>
<dbReference type="NCBIfam" id="TIGR00732">
    <property type="entry name" value="dprA"/>
    <property type="match status" value="1"/>
</dbReference>
<dbReference type="InterPro" id="IPR036388">
    <property type="entry name" value="WH-like_DNA-bd_sf"/>
</dbReference>
<dbReference type="PROSITE" id="PS50302">
    <property type="entry name" value="PUM"/>
    <property type="match status" value="1"/>
</dbReference>
<dbReference type="InterPro" id="IPR003488">
    <property type="entry name" value="DprA"/>
</dbReference>
<protein>
    <submittedName>
        <fullName evidence="5">DNA-processing protein DprA</fullName>
    </submittedName>
</protein>
<dbReference type="InterPro" id="IPR057666">
    <property type="entry name" value="DrpA_SLOG"/>
</dbReference>
<evidence type="ECO:0000313" key="6">
    <source>
        <dbReference type="Proteomes" id="UP001500298"/>
    </source>
</evidence>
<dbReference type="InterPro" id="IPR001313">
    <property type="entry name" value="Pumilio_RNA-bd_rpt"/>
</dbReference>
<feature type="domain" description="DprA winged helix" evidence="4">
    <location>
        <begin position="311"/>
        <end position="363"/>
    </location>
</feature>
<gene>
    <name evidence="5" type="primary">dprA</name>
    <name evidence="5" type="ORF">GCM10023331_23860</name>
</gene>
<dbReference type="EMBL" id="BAABJX010000036">
    <property type="protein sequence ID" value="GAA4837947.1"/>
    <property type="molecule type" value="Genomic_DNA"/>
</dbReference>